<dbReference type="PANTHER" id="PTHR10000">
    <property type="entry name" value="PHOSPHOSERINE PHOSPHATASE"/>
    <property type="match status" value="1"/>
</dbReference>
<dbReference type="CDD" id="cd07516">
    <property type="entry name" value="HAD_Pase"/>
    <property type="match status" value="1"/>
</dbReference>
<dbReference type="EMBL" id="FQWE01000010">
    <property type="protein sequence ID" value="SHG38636.1"/>
    <property type="molecule type" value="Genomic_DNA"/>
</dbReference>
<dbReference type="GO" id="GO:0005829">
    <property type="term" value="C:cytosol"/>
    <property type="evidence" value="ECO:0007669"/>
    <property type="project" value="TreeGrafter"/>
</dbReference>
<dbReference type="Pfam" id="PF08282">
    <property type="entry name" value="Hydrolase_3"/>
    <property type="match status" value="1"/>
</dbReference>
<evidence type="ECO:0000313" key="1">
    <source>
        <dbReference type="EMBL" id="SHG38636.1"/>
    </source>
</evidence>
<dbReference type="STRING" id="271157.SAMN05444396_110100"/>
<dbReference type="SFLD" id="SFLDG01140">
    <property type="entry name" value="C2.B:_Phosphomannomutase_and_P"/>
    <property type="match status" value="1"/>
</dbReference>
<keyword evidence="2" id="KW-1185">Reference proteome</keyword>
<dbReference type="InterPro" id="IPR023214">
    <property type="entry name" value="HAD_sf"/>
</dbReference>
<dbReference type="PANTHER" id="PTHR10000:SF8">
    <property type="entry name" value="HAD SUPERFAMILY HYDROLASE-LIKE, TYPE 3"/>
    <property type="match status" value="1"/>
</dbReference>
<dbReference type="InterPro" id="IPR036412">
    <property type="entry name" value="HAD-like_sf"/>
</dbReference>
<protein>
    <recommendedName>
        <fullName evidence="3">Cof subfamily of IIB subfamily of haloacid dehalogenase superfamily/HAD-superfamily hydrolase, subfamily IIB</fullName>
    </recommendedName>
</protein>
<accession>A0A1M5JDF9</accession>
<dbReference type="GO" id="GO:0016791">
    <property type="term" value="F:phosphatase activity"/>
    <property type="evidence" value="ECO:0007669"/>
    <property type="project" value="TreeGrafter"/>
</dbReference>
<dbReference type="OrthoDB" id="9814970at2"/>
<organism evidence="1 2">
    <name type="scientific">Flavobacterium segetis</name>
    <dbReference type="NCBI Taxonomy" id="271157"/>
    <lineage>
        <taxon>Bacteria</taxon>
        <taxon>Pseudomonadati</taxon>
        <taxon>Bacteroidota</taxon>
        <taxon>Flavobacteriia</taxon>
        <taxon>Flavobacteriales</taxon>
        <taxon>Flavobacteriaceae</taxon>
        <taxon>Flavobacterium</taxon>
    </lineage>
</organism>
<dbReference type="NCBIfam" id="TIGR01484">
    <property type="entry name" value="HAD-SF-IIB"/>
    <property type="match status" value="1"/>
</dbReference>
<dbReference type="NCBIfam" id="TIGR00099">
    <property type="entry name" value="Cof-subfamily"/>
    <property type="match status" value="1"/>
</dbReference>
<dbReference type="InterPro" id="IPR000150">
    <property type="entry name" value="Cof"/>
</dbReference>
<proteinExistence type="predicted"/>
<dbReference type="SUPFAM" id="SSF56784">
    <property type="entry name" value="HAD-like"/>
    <property type="match status" value="1"/>
</dbReference>
<dbReference type="Gene3D" id="3.30.1240.10">
    <property type="match status" value="1"/>
</dbReference>
<name>A0A1M5JDF9_9FLAO</name>
<reference evidence="2" key="1">
    <citation type="submission" date="2016-11" db="EMBL/GenBank/DDBJ databases">
        <authorList>
            <person name="Varghese N."/>
            <person name="Submissions S."/>
        </authorList>
    </citation>
    <scope>NUCLEOTIDE SEQUENCE [LARGE SCALE GENOMIC DNA]</scope>
    <source>
        <strain evidence="2">DSM 19741</strain>
    </source>
</reference>
<dbReference type="AlphaFoldDB" id="A0A1M5JDF9"/>
<dbReference type="RefSeq" id="WP_072993313.1">
    <property type="nucleotide sequence ID" value="NZ_FQWE01000010.1"/>
</dbReference>
<evidence type="ECO:0000313" key="2">
    <source>
        <dbReference type="Proteomes" id="UP000184036"/>
    </source>
</evidence>
<dbReference type="GO" id="GO:0000287">
    <property type="term" value="F:magnesium ion binding"/>
    <property type="evidence" value="ECO:0007669"/>
    <property type="project" value="TreeGrafter"/>
</dbReference>
<sequence>MKYKMLVLDMDDTLLNDDHEISKENKEMLFKAQELGVYVVLASGRPTLAMIAFAKELNLHSNNSFMLSFNGAVITDLKEDKVLFEQTLTQQQIHELYDYSLKSKTHIITYIDDAILSETDSEYIEIEKTITGLKHRKVPSFKDAVTKSAVKCILLEEPTYLKKIEAELKLFMPHLSVSMSKPFFLEVAQNGIDKAASVKFLAEKLDILQSEIIAVGNAGNDLSMIEYAGLGIWVDNVDPELRDKADVIVASNNNHGVAEVVKRFILN</sequence>
<dbReference type="InterPro" id="IPR006379">
    <property type="entry name" value="HAD-SF_hydro_IIB"/>
</dbReference>
<dbReference type="SFLD" id="SFLDS00003">
    <property type="entry name" value="Haloacid_Dehalogenase"/>
    <property type="match status" value="1"/>
</dbReference>
<evidence type="ECO:0008006" key="3">
    <source>
        <dbReference type="Google" id="ProtNLM"/>
    </source>
</evidence>
<gene>
    <name evidence="1" type="ORF">SAMN05444396_110100</name>
</gene>
<dbReference type="Proteomes" id="UP000184036">
    <property type="component" value="Unassembled WGS sequence"/>
</dbReference>
<dbReference type="Gene3D" id="3.40.50.1000">
    <property type="entry name" value="HAD superfamily/HAD-like"/>
    <property type="match status" value="1"/>
</dbReference>